<comment type="similarity">
    <text evidence="5">Belongs to the salp15 family.</text>
</comment>
<keyword evidence="6" id="KW-0472">Membrane</keyword>
<protein>
    <submittedName>
        <fullName evidence="7">Putative salp15</fullName>
    </submittedName>
</protein>
<keyword evidence="6" id="KW-0812">Transmembrane</keyword>
<evidence type="ECO:0000313" key="7">
    <source>
        <dbReference type="EMBL" id="JAA68241.1"/>
    </source>
</evidence>
<dbReference type="EMBL" id="GADI01005567">
    <property type="protein sequence ID" value="JAA68241.1"/>
    <property type="molecule type" value="mRNA"/>
</dbReference>
<dbReference type="AlphaFoldDB" id="A0A0K8RAY5"/>
<keyword evidence="4" id="KW-0325">Glycoprotein</keyword>
<dbReference type="InterPro" id="IPR021971">
    <property type="entry name" value="Salp15"/>
</dbReference>
<feature type="transmembrane region" description="Helical" evidence="6">
    <location>
        <begin position="6"/>
        <end position="27"/>
    </location>
</feature>
<dbReference type="Pfam" id="PF12115">
    <property type="entry name" value="Salp15"/>
    <property type="match status" value="1"/>
</dbReference>
<organism evidence="7">
    <name type="scientific">Ixodes ricinus</name>
    <name type="common">Common tick</name>
    <name type="synonym">Acarus ricinus</name>
    <dbReference type="NCBI Taxonomy" id="34613"/>
    <lineage>
        <taxon>Eukaryota</taxon>
        <taxon>Metazoa</taxon>
        <taxon>Ecdysozoa</taxon>
        <taxon>Arthropoda</taxon>
        <taxon>Chelicerata</taxon>
        <taxon>Arachnida</taxon>
        <taxon>Acari</taxon>
        <taxon>Parasitiformes</taxon>
        <taxon>Ixodida</taxon>
        <taxon>Ixodoidea</taxon>
        <taxon>Ixodidae</taxon>
        <taxon>Ixodinae</taxon>
        <taxon>Ixodes</taxon>
    </lineage>
</organism>
<comment type="subcellular location">
    <subcellularLocation>
        <location evidence="1">Secreted</location>
    </subcellularLocation>
</comment>
<dbReference type="GO" id="GO:0005576">
    <property type="term" value="C:extracellular region"/>
    <property type="evidence" value="ECO:0007669"/>
    <property type="project" value="UniProtKB-SubCell"/>
</dbReference>
<reference evidence="7" key="1">
    <citation type="submission" date="2012-12" db="EMBL/GenBank/DDBJ databases">
        <title>Identification and characterization of a phenylalanine ammonia-lyase gene family in Isatis indigotica Fort.</title>
        <authorList>
            <person name="Liu Q."/>
            <person name="Chen J."/>
            <person name="Zhou X."/>
            <person name="Di P."/>
            <person name="Xiao Y."/>
            <person name="Xuan H."/>
            <person name="Zhang L."/>
            <person name="Chen W."/>
        </authorList>
    </citation>
    <scope>NUCLEOTIDE SEQUENCE</scope>
    <source>
        <tissue evidence="7">Salivary gland</tissue>
    </source>
</reference>
<sequence>MKNTGLSFFIMGTTRLIVAMFVLFAICKPTVTGVTIKGADNLAPECGPKIEHLCKNDNVGTLEEVHVTPRDCEVNCVYQLPGGKTVERDGFLVKNIKSAIVKMPDGMPCAFGATCDNSGKCSCPFCKNGRK</sequence>
<keyword evidence="6" id="KW-1133">Transmembrane helix</keyword>
<accession>A0A0K8RAY5</accession>
<evidence type="ECO:0000256" key="6">
    <source>
        <dbReference type="SAM" id="Phobius"/>
    </source>
</evidence>
<evidence type="ECO:0000256" key="5">
    <source>
        <dbReference type="ARBA" id="ARBA00034321"/>
    </source>
</evidence>
<evidence type="ECO:0000256" key="2">
    <source>
        <dbReference type="ARBA" id="ARBA00022525"/>
    </source>
</evidence>
<evidence type="ECO:0000256" key="3">
    <source>
        <dbReference type="ARBA" id="ARBA00022729"/>
    </source>
</evidence>
<evidence type="ECO:0000256" key="4">
    <source>
        <dbReference type="ARBA" id="ARBA00023180"/>
    </source>
</evidence>
<name>A0A0K8RAY5_IXORI</name>
<evidence type="ECO:0000256" key="1">
    <source>
        <dbReference type="ARBA" id="ARBA00004613"/>
    </source>
</evidence>
<proteinExistence type="evidence at transcript level"/>
<keyword evidence="2" id="KW-0964">Secreted</keyword>
<keyword evidence="3" id="KW-0732">Signal</keyword>